<dbReference type="GO" id="GO:0006508">
    <property type="term" value="P:proteolysis"/>
    <property type="evidence" value="ECO:0007669"/>
    <property type="project" value="UniProtKB-KW"/>
</dbReference>
<evidence type="ECO:0000256" key="4">
    <source>
        <dbReference type="ARBA" id="ARBA00022801"/>
    </source>
</evidence>
<keyword evidence="4" id="KW-0378">Hydrolase</keyword>
<dbReference type="InterPro" id="IPR025724">
    <property type="entry name" value="GAG-pre-integrase_dom"/>
</dbReference>
<dbReference type="GO" id="GO:0004190">
    <property type="term" value="F:aspartic-type endopeptidase activity"/>
    <property type="evidence" value="ECO:0007669"/>
    <property type="project" value="UniProtKB-KW"/>
</dbReference>
<evidence type="ECO:0000256" key="1">
    <source>
        <dbReference type="ARBA" id="ARBA00022670"/>
    </source>
</evidence>
<dbReference type="InterPro" id="IPR036397">
    <property type="entry name" value="RNaseH_sf"/>
</dbReference>
<feature type="domain" description="Integrase catalytic" evidence="6">
    <location>
        <begin position="230"/>
        <end position="407"/>
    </location>
</feature>
<evidence type="ECO:0000256" key="5">
    <source>
        <dbReference type="SAM" id="MobiDB-lite"/>
    </source>
</evidence>
<evidence type="ECO:0000313" key="7">
    <source>
        <dbReference type="EMBL" id="SPD00828.1"/>
    </source>
</evidence>
<dbReference type="GO" id="GO:0046872">
    <property type="term" value="F:metal ion binding"/>
    <property type="evidence" value="ECO:0007669"/>
    <property type="project" value="UniProtKB-KW"/>
</dbReference>
<dbReference type="Pfam" id="PF13976">
    <property type="entry name" value="gag_pre-integrs"/>
    <property type="match status" value="1"/>
</dbReference>
<dbReference type="Gene3D" id="3.30.420.10">
    <property type="entry name" value="Ribonuclease H-like superfamily/Ribonuclease H"/>
    <property type="match status" value="1"/>
</dbReference>
<dbReference type="Pfam" id="PF07727">
    <property type="entry name" value="RVT_2"/>
    <property type="match status" value="2"/>
</dbReference>
<dbReference type="PANTHER" id="PTHR42648:SF26">
    <property type="entry name" value="INTEGRASE CATALYTIC DOMAIN-CONTAINING PROTEIN"/>
    <property type="match status" value="1"/>
</dbReference>
<organism evidence="7">
    <name type="scientific">Fagus sylvatica</name>
    <name type="common">Beechnut</name>
    <dbReference type="NCBI Taxonomy" id="28930"/>
    <lineage>
        <taxon>Eukaryota</taxon>
        <taxon>Viridiplantae</taxon>
        <taxon>Streptophyta</taxon>
        <taxon>Embryophyta</taxon>
        <taxon>Tracheophyta</taxon>
        <taxon>Spermatophyta</taxon>
        <taxon>Magnoliopsida</taxon>
        <taxon>eudicotyledons</taxon>
        <taxon>Gunneridae</taxon>
        <taxon>Pentapetalae</taxon>
        <taxon>rosids</taxon>
        <taxon>fabids</taxon>
        <taxon>Fagales</taxon>
        <taxon>Fagaceae</taxon>
        <taxon>Fagus</taxon>
    </lineage>
</organism>
<keyword evidence="2" id="KW-0479">Metal-binding</keyword>
<dbReference type="InterPro" id="IPR054722">
    <property type="entry name" value="PolX-like_BBD"/>
</dbReference>
<keyword evidence="1" id="KW-0645">Protease</keyword>
<feature type="compositionally biased region" description="Low complexity" evidence="5">
    <location>
        <begin position="523"/>
        <end position="540"/>
    </location>
</feature>
<dbReference type="InterPro" id="IPR039537">
    <property type="entry name" value="Retrotran_Ty1/copia-like"/>
</dbReference>
<dbReference type="PANTHER" id="PTHR42648">
    <property type="entry name" value="TRANSPOSASE, PUTATIVE-RELATED"/>
    <property type="match status" value="1"/>
</dbReference>
<proteinExistence type="predicted"/>
<dbReference type="InterPro" id="IPR013103">
    <property type="entry name" value="RVT_2"/>
</dbReference>
<dbReference type="Pfam" id="PF00665">
    <property type="entry name" value="rve"/>
    <property type="match status" value="1"/>
</dbReference>
<feature type="region of interest" description="Disordered" evidence="5">
    <location>
        <begin position="498"/>
        <end position="560"/>
    </location>
</feature>
<dbReference type="SUPFAM" id="SSF53098">
    <property type="entry name" value="Ribonuclease H-like"/>
    <property type="match status" value="1"/>
</dbReference>
<dbReference type="InterPro" id="IPR057670">
    <property type="entry name" value="SH3_retrovirus"/>
</dbReference>
<dbReference type="SUPFAM" id="SSF56672">
    <property type="entry name" value="DNA/RNA polymerases"/>
    <property type="match status" value="1"/>
</dbReference>
<accession>A0A2N9GMY9</accession>
<dbReference type="GO" id="GO:0003676">
    <property type="term" value="F:nucleic acid binding"/>
    <property type="evidence" value="ECO:0007669"/>
    <property type="project" value="InterPro"/>
</dbReference>
<dbReference type="GO" id="GO:0015074">
    <property type="term" value="P:DNA integration"/>
    <property type="evidence" value="ECO:0007669"/>
    <property type="project" value="InterPro"/>
</dbReference>
<dbReference type="EMBL" id="OIVN01002124">
    <property type="protein sequence ID" value="SPD00828.1"/>
    <property type="molecule type" value="Genomic_DNA"/>
</dbReference>
<evidence type="ECO:0000259" key="6">
    <source>
        <dbReference type="PROSITE" id="PS50994"/>
    </source>
</evidence>
<protein>
    <recommendedName>
        <fullName evidence="6">Integrase catalytic domain-containing protein</fullName>
    </recommendedName>
</protein>
<sequence length="991" mass="110411">MAQTGISATVASAHSKSTITLTTDQLEDIITQALIRAGNASSSSTLSVLPGKLSSWLLDSACCNHMTPYPSFFSHTSSARHAPNIHTANGSTMLVRSIGTVSTSKLSISDVFHVPQLSYNLLSVGQLAELSYRIILDYYGCVVQDPRTGQELGTGRRIGRLFEISSLRLPAIGVSASVSAATSSSPSLSLWHSRLGHASSSRVQQLVSRGLLGPVSKDNFDCVSCQLGKQPALPFQNSESMSTEIFDLIHSDVWGPSPINSIGGSRYFVVFVDDYSRYSWVFLMHSRDELLNIYRNFANMVKTQFSKTIKVFRSDNARELTQHAFEHILYSHGTVHQFSCPGTSQQNGRAERKLRHILDTVRALLLSSKVPVPFWGEAVLTATHAINRIPSPTISNQTPYERLFGSPPQYQHLRSFGSACFVLLQPHEHNKLESRSRLCCFLGYGETQKGYRCYDPIAHRLRISRHVVFWEHRLFTEVSQFRPSFSLSSLSDLFPEVSTPSPELFPPSPEVSTSIPQTESSDHSSGSSSDETPHSLSESPAPAPSEDPAPTTTLHRSSRVTSLPSHLRDFHCYTALATLHEPHSYREASSNPLWQAAMTEELDALSRNRTWDLVDLPPDKSVVGCKWVFKIKTRSDGSIERYKARLVAKGFTQEYGIDYEETFAPVARLSSVCTLLAVVASRQWKLFQMDVKNAFLNGDLSEEVYMQPPPGLSHPPDKFSSTVSQLGFSISSYDSALFLRRTGKGTILLLLYVDDMIITGDDLSGIQELKAFLSQNFEMKDLGHLSYFLGLEITSSDDGFYLTQAKELLPDPTLYRQLVGSLVYLTVTRPDISYAVHQVSQFMSAPRSTHYVVVLRILRYLKGTLFHGLHFSAQSPLTLRAYSDADWAGDPTDRRSTTGYCFLLGSSLISWRSKKQSVVARSSTEAEYRALADTTSELLWLRWLLQDLGVSTSSATPIYCDNRRFPPVDLCFLSRSASRHLYQVTSHWTFP</sequence>
<dbReference type="InterPro" id="IPR043502">
    <property type="entry name" value="DNA/RNA_pol_sf"/>
</dbReference>
<dbReference type="Pfam" id="PF25597">
    <property type="entry name" value="SH3_retrovirus"/>
    <property type="match status" value="1"/>
</dbReference>
<gene>
    <name evidence="7" type="ORF">FSB_LOCUS28710</name>
</gene>
<keyword evidence="3" id="KW-0064">Aspartyl protease</keyword>
<evidence type="ECO:0000256" key="3">
    <source>
        <dbReference type="ARBA" id="ARBA00022750"/>
    </source>
</evidence>
<dbReference type="Pfam" id="PF22936">
    <property type="entry name" value="Pol_BBD"/>
    <property type="match status" value="1"/>
</dbReference>
<dbReference type="PROSITE" id="PS50994">
    <property type="entry name" value="INTEGRASE"/>
    <property type="match status" value="1"/>
</dbReference>
<evidence type="ECO:0000256" key="2">
    <source>
        <dbReference type="ARBA" id="ARBA00022723"/>
    </source>
</evidence>
<dbReference type="AlphaFoldDB" id="A0A2N9GMY9"/>
<dbReference type="InterPro" id="IPR012337">
    <property type="entry name" value="RNaseH-like_sf"/>
</dbReference>
<reference evidence="7" key="1">
    <citation type="submission" date="2018-02" db="EMBL/GenBank/DDBJ databases">
        <authorList>
            <person name="Cohen D.B."/>
            <person name="Kent A.D."/>
        </authorList>
    </citation>
    <scope>NUCLEOTIDE SEQUENCE</scope>
</reference>
<dbReference type="CDD" id="cd09272">
    <property type="entry name" value="RNase_HI_RT_Ty1"/>
    <property type="match status" value="1"/>
</dbReference>
<name>A0A2N9GMY9_FAGSY</name>
<dbReference type="InterPro" id="IPR001584">
    <property type="entry name" value="Integrase_cat-core"/>
</dbReference>